<gene>
    <name evidence="1" type="ORF">HNQ08_005269</name>
</gene>
<protein>
    <submittedName>
        <fullName evidence="1">Uncharacterized protein</fullName>
    </submittedName>
</protein>
<dbReference type="AlphaFoldDB" id="A0A7W8JZL0"/>
<comment type="caution">
    <text evidence="1">The sequence shown here is derived from an EMBL/GenBank/DDBJ whole genome shotgun (WGS) entry which is preliminary data.</text>
</comment>
<organism evidence="1 2">
    <name type="scientific">Deinococcus humi</name>
    <dbReference type="NCBI Taxonomy" id="662880"/>
    <lineage>
        <taxon>Bacteria</taxon>
        <taxon>Thermotogati</taxon>
        <taxon>Deinococcota</taxon>
        <taxon>Deinococci</taxon>
        <taxon>Deinococcales</taxon>
        <taxon>Deinococcaceae</taxon>
        <taxon>Deinococcus</taxon>
    </lineage>
</organism>
<evidence type="ECO:0000313" key="1">
    <source>
        <dbReference type="EMBL" id="MBB5366140.1"/>
    </source>
</evidence>
<dbReference type="RefSeq" id="WP_184138010.1">
    <property type="nucleotide sequence ID" value="NZ_JACHFL010000028.1"/>
</dbReference>
<name>A0A7W8JZL0_9DEIO</name>
<evidence type="ECO:0000313" key="2">
    <source>
        <dbReference type="Proteomes" id="UP000552709"/>
    </source>
</evidence>
<dbReference type="EMBL" id="JACHFL010000028">
    <property type="protein sequence ID" value="MBB5366140.1"/>
    <property type="molecule type" value="Genomic_DNA"/>
</dbReference>
<sequence>MGRAMLFELILRRDCPGTLLERAASSQHTALARKSQQLLARRFANTPER</sequence>
<keyword evidence="2" id="KW-1185">Reference proteome</keyword>
<proteinExistence type="predicted"/>
<reference evidence="1 2" key="1">
    <citation type="submission" date="2020-08" db="EMBL/GenBank/DDBJ databases">
        <title>Genomic Encyclopedia of Type Strains, Phase IV (KMG-IV): sequencing the most valuable type-strain genomes for metagenomic binning, comparative biology and taxonomic classification.</title>
        <authorList>
            <person name="Goeker M."/>
        </authorList>
    </citation>
    <scope>NUCLEOTIDE SEQUENCE [LARGE SCALE GENOMIC DNA]</scope>
    <source>
        <strain evidence="1 2">DSM 27939</strain>
    </source>
</reference>
<dbReference type="Proteomes" id="UP000552709">
    <property type="component" value="Unassembled WGS sequence"/>
</dbReference>
<accession>A0A7W8JZL0</accession>